<accession>A0A1F5RFT1</accession>
<dbReference type="EMBL" id="MFFM01000028">
    <property type="protein sequence ID" value="OGF12911.1"/>
    <property type="molecule type" value="Genomic_DNA"/>
</dbReference>
<dbReference type="Proteomes" id="UP000177230">
    <property type="component" value="Unassembled WGS sequence"/>
</dbReference>
<feature type="signal peptide" evidence="1">
    <location>
        <begin position="1"/>
        <end position="19"/>
    </location>
</feature>
<proteinExistence type="predicted"/>
<gene>
    <name evidence="2" type="ORF">A2024_11845</name>
</gene>
<dbReference type="InterPro" id="IPR010994">
    <property type="entry name" value="RuvA_2-like"/>
</dbReference>
<organism evidence="2 3">
    <name type="scientific">Candidatus Edwardsbacteria bacterium GWF2_54_11</name>
    <dbReference type="NCBI Taxonomy" id="1817851"/>
    <lineage>
        <taxon>Bacteria</taxon>
        <taxon>Candidatus Edwardsiibacteriota</taxon>
    </lineage>
</organism>
<reference evidence="2 3" key="1">
    <citation type="journal article" date="2016" name="Nat. Commun.">
        <title>Thousands of microbial genomes shed light on interconnected biogeochemical processes in an aquifer system.</title>
        <authorList>
            <person name="Anantharaman K."/>
            <person name="Brown C.T."/>
            <person name="Hug L.A."/>
            <person name="Sharon I."/>
            <person name="Castelle C.J."/>
            <person name="Probst A.J."/>
            <person name="Thomas B.C."/>
            <person name="Singh A."/>
            <person name="Wilkins M.J."/>
            <person name="Karaoz U."/>
            <person name="Brodie E.L."/>
            <person name="Williams K.H."/>
            <person name="Hubbard S.S."/>
            <person name="Banfield J.F."/>
        </authorList>
    </citation>
    <scope>NUCLEOTIDE SEQUENCE [LARGE SCALE GENOMIC DNA]</scope>
</reference>
<evidence type="ECO:0000256" key="1">
    <source>
        <dbReference type="SAM" id="SignalP"/>
    </source>
</evidence>
<name>A0A1F5RFT1_9BACT</name>
<dbReference type="AlphaFoldDB" id="A0A1F5RFT1"/>
<evidence type="ECO:0000313" key="3">
    <source>
        <dbReference type="Proteomes" id="UP000177230"/>
    </source>
</evidence>
<keyword evidence="1" id="KW-0732">Signal</keyword>
<feature type="chain" id="PRO_5009520821" description="Helix-hairpin-helix DNA-binding motif class 1 domain-containing protein" evidence="1">
    <location>
        <begin position="20"/>
        <end position="624"/>
    </location>
</feature>
<dbReference type="SUPFAM" id="SSF47781">
    <property type="entry name" value="RuvA domain 2-like"/>
    <property type="match status" value="1"/>
</dbReference>
<evidence type="ECO:0008006" key="4">
    <source>
        <dbReference type="Google" id="ProtNLM"/>
    </source>
</evidence>
<protein>
    <recommendedName>
        <fullName evidence="4">Helix-hairpin-helix DNA-binding motif class 1 domain-containing protein</fullName>
    </recommendedName>
</protein>
<evidence type="ECO:0000313" key="2">
    <source>
        <dbReference type="EMBL" id="OGF12911.1"/>
    </source>
</evidence>
<sequence>MNKLLKGLLLLAIPLNGGAQEMPDIEDEQASQDLAEQMIYLQEHPVNLNHADLDQLMTLPAITPYQALRLNRYLISHPKLSDPFLLVRDSILDLPAVESLLPYICLDSYLPAQSVKLKLSTRLQRKWPDAEGIADGSFNGSPLESRTRMWFRPDENWEVFGQCQHDVGEPAWNDYYSGNLWWSDHEGTKQVIIGDYQMKIGEGLVFGGSSPRIFSSYWSGSARLDAAAVRQYFSSHENRGLRGLCLKYLLVDNFNFICFASRRQMDAKIDSLGRITSIYDDGYHRSDAELERKNNSTETIFGGRVGFSAGRSCDIGIIGYNRSFDKTTAEGLYNAFLISLDARTVLDKNWASLELVKGRGPLGGYSGEIGFMVRDYAGRINFYGYSPKFKPPRFNSDNYYGGDDEKGVTIAGSYRAPLGYDISAIYNQFHPWQPFSISSQSYRGFRYEARLGKKIFQGLLADLRIRSLQKEYFDDGQSGAPIYHTSNLTFKTGLQWQLGKKFSATGRHQASFFGDSRDDDRKRGELLSLALKAQLPRDITIQGQTVFYYAPSYDARLYLAEPELRSGGSFHGYWGLGRRDALFLRYALGRSGAGYLKIARQVRDYQGQIAKNTELGIELEFLLK</sequence>
<comment type="caution">
    <text evidence="2">The sequence shown here is derived from an EMBL/GenBank/DDBJ whole genome shotgun (WGS) entry which is preliminary data.</text>
</comment>